<keyword evidence="6" id="KW-0479">Metal-binding</keyword>
<evidence type="ECO:0000256" key="7">
    <source>
        <dbReference type="ARBA" id="ARBA00022741"/>
    </source>
</evidence>
<dbReference type="Pfam" id="PF02367">
    <property type="entry name" value="TsaE"/>
    <property type="match status" value="1"/>
</dbReference>
<dbReference type="InterPro" id="IPR027417">
    <property type="entry name" value="P-loop_NTPase"/>
</dbReference>
<proteinExistence type="inferred from homology"/>
<dbReference type="GO" id="GO:0002949">
    <property type="term" value="P:tRNA threonylcarbamoyladenosine modification"/>
    <property type="evidence" value="ECO:0007669"/>
    <property type="project" value="InterPro"/>
</dbReference>
<dbReference type="EMBL" id="DVND01000128">
    <property type="protein sequence ID" value="HIU48682.1"/>
    <property type="molecule type" value="Genomic_DNA"/>
</dbReference>
<name>A0A9D1S6U1_9FIRM</name>
<dbReference type="GO" id="GO:0005737">
    <property type="term" value="C:cytoplasm"/>
    <property type="evidence" value="ECO:0007669"/>
    <property type="project" value="UniProtKB-SubCell"/>
</dbReference>
<accession>A0A9D1S6U1</accession>
<comment type="caution">
    <text evidence="11">The sequence shown here is derived from an EMBL/GenBank/DDBJ whole genome shotgun (WGS) entry which is preliminary data.</text>
</comment>
<evidence type="ECO:0000256" key="10">
    <source>
        <dbReference type="ARBA" id="ARBA00032441"/>
    </source>
</evidence>
<gene>
    <name evidence="11" type="primary">tsaE</name>
    <name evidence="11" type="ORF">IAB04_04915</name>
</gene>
<evidence type="ECO:0000256" key="2">
    <source>
        <dbReference type="ARBA" id="ARBA00007599"/>
    </source>
</evidence>
<keyword evidence="8" id="KW-0067">ATP-binding</keyword>
<comment type="similarity">
    <text evidence="2">Belongs to the TsaE family.</text>
</comment>
<evidence type="ECO:0000256" key="1">
    <source>
        <dbReference type="ARBA" id="ARBA00004496"/>
    </source>
</evidence>
<evidence type="ECO:0000256" key="5">
    <source>
        <dbReference type="ARBA" id="ARBA00022694"/>
    </source>
</evidence>
<dbReference type="InterPro" id="IPR003442">
    <property type="entry name" value="T6A_TsaE"/>
</dbReference>
<evidence type="ECO:0000313" key="12">
    <source>
        <dbReference type="Proteomes" id="UP000824111"/>
    </source>
</evidence>
<dbReference type="AlphaFoldDB" id="A0A9D1S6U1"/>
<sequence>MEYKTNSPTETKNVAKAFAKTLRPGDCVCMYGDLGAGKTAFVQGLAQGLGIEEPVTSPTFTIVNCYEGRLPLYHFDVYRIGSWEEMDEIGYEDYVYGDGVAVIEWPEQIAPILPEKRYDITISKDYEKEEQFRIIQIEKRG</sequence>
<evidence type="ECO:0000256" key="3">
    <source>
        <dbReference type="ARBA" id="ARBA00019010"/>
    </source>
</evidence>
<reference evidence="11" key="1">
    <citation type="submission" date="2020-10" db="EMBL/GenBank/DDBJ databases">
        <authorList>
            <person name="Gilroy R."/>
        </authorList>
    </citation>
    <scope>NUCLEOTIDE SEQUENCE</scope>
    <source>
        <strain evidence="11">ChiSjej4B22-9803</strain>
    </source>
</reference>
<evidence type="ECO:0000256" key="9">
    <source>
        <dbReference type="ARBA" id="ARBA00022842"/>
    </source>
</evidence>
<dbReference type="SUPFAM" id="SSF52540">
    <property type="entry name" value="P-loop containing nucleoside triphosphate hydrolases"/>
    <property type="match status" value="1"/>
</dbReference>
<reference evidence="11" key="2">
    <citation type="journal article" date="2021" name="PeerJ">
        <title>Extensive microbial diversity within the chicken gut microbiome revealed by metagenomics and culture.</title>
        <authorList>
            <person name="Gilroy R."/>
            <person name="Ravi A."/>
            <person name="Getino M."/>
            <person name="Pursley I."/>
            <person name="Horton D.L."/>
            <person name="Alikhan N.F."/>
            <person name="Baker D."/>
            <person name="Gharbi K."/>
            <person name="Hall N."/>
            <person name="Watson M."/>
            <person name="Adriaenssens E.M."/>
            <person name="Foster-Nyarko E."/>
            <person name="Jarju S."/>
            <person name="Secka A."/>
            <person name="Antonio M."/>
            <person name="Oren A."/>
            <person name="Chaudhuri R.R."/>
            <person name="La Ragione R."/>
            <person name="Hildebrand F."/>
            <person name="Pallen M.J."/>
        </authorList>
    </citation>
    <scope>NUCLEOTIDE SEQUENCE</scope>
    <source>
        <strain evidence="11">ChiSjej4B22-9803</strain>
    </source>
</reference>
<protein>
    <recommendedName>
        <fullName evidence="3">tRNA threonylcarbamoyladenosine biosynthesis protein TsaE</fullName>
    </recommendedName>
    <alternativeName>
        <fullName evidence="10">t(6)A37 threonylcarbamoyladenosine biosynthesis protein TsaE</fullName>
    </alternativeName>
</protein>
<dbReference type="NCBIfam" id="TIGR00150">
    <property type="entry name" value="T6A_YjeE"/>
    <property type="match status" value="1"/>
</dbReference>
<evidence type="ECO:0000256" key="6">
    <source>
        <dbReference type="ARBA" id="ARBA00022723"/>
    </source>
</evidence>
<evidence type="ECO:0000256" key="8">
    <source>
        <dbReference type="ARBA" id="ARBA00022840"/>
    </source>
</evidence>
<keyword evidence="7" id="KW-0547">Nucleotide-binding</keyword>
<organism evidence="11 12">
    <name type="scientific">Candidatus Avimonoglobus intestinipullorum</name>
    <dbReference type="NCBI Taxonomy" id="2840699"/>
    <lineage>
        <taxon>Bacteria</taxon>
        <taxon>Bacillati</taxon>
        <taxon>Bacillota</taxon>
        <taxon>Clostridia</taxon>
        <taxon>Eubacteriales</taxon>
        <taxon>Candidatus Avimonoglobus</taxon>
    </lineage>
</organism>
<keyword evidence="9" id="KW-0460">Magnesium</keyword>
<dbReference type="PANTHER" id="PTHR33540">
    <property type="entry name" value="TRNA THREONYLCARBAMOYLADENOSINE BIOSYNTHESIS PROTEIN TSAE"/>
    <property type="match status" value="1"/>
</dbReference>
<keyword evidence="4" id="KW-0963">Cytoplasm</keyword>
<dbReference type="PANTHER" id="PTHR33540:SF2">
    <property type="entry name" value="TRNA THREONYLCARBAMOYLADENOSINE BIOSYNTHESIS PROTEIN TSAE"/>
    <property type="match status" value="1"/>
</dbReference>
<dbReference type="Gene3D" id="3.40.50.300">
    <property type="entry name" value="P-loop containing nucleotide triphosphate hydrolases"/>
    <property type="match status" value="1"/>
</dbReference>
<keyword evidence="5" id="KW-0819">tRNA processing</keyword>
<evidence type="ECO:0000313" key="11">
    <source>
        <dbReference type="EMBL" id="HIU48682.1"/>
    </source>
</evidence>
<dbReference type="GO" id="GO:0046872">
    <property type="term" value="F:metal ion binding"/>
    <property type="evidence" value="ECO:0007669"/>
    <property type="project" value="UniProtKB-KW"/>
</dbReference>
<dbReference type="Proteomes" id="UP000824111">
    <property type="component" value="Unassembled WGS sequence"/>
</dbReference>
<dbReference type="GO" id="GO:0005524">
    <property type="term" value="F:ATP binding"/>
    <property type="evidence" value="ECO:0007669"/>
    <property type="project" value="UniProtKB-KW"/>
</dbReference>
<evidence type="ECO:0000256" key="4">
    <source>
        <dbReference type="ARBA" id="ARBA00022490"/>
    </source>
</evidence>
<comment type="subcellular location">
    <subcellularLocation>
        <location evidence="1">Cytoplasm</location>
    </subcellularLocation>
</comment>